<evidence type="ECO:0000256" key="4">
    <source>
        <dbReference type="PROSITE-ProRule" id="PRU00335"/>
    </source>
</evidence>
<dbReference type="EMBL" id="JAFDVD010000003">
    <property type="protein sequence ID" value="MBM6399246.1"/>
    <property type="molecule type" value="Genomic_DNA"/>
</dbReference>
<comment type="caution">
    <text evidence="7">The sequence shown here is derived from an EMBL/GenBank/DDBJ whole genome shotgun (WGS) entry which is preliminary data.</text>
</comment>
<feature type="compositionally biased region" description="Basic and acidic residues" evidence="5">
    <location>
        <begin position="37"/>
        <end position="47"/>
    </location>
</feature>
<feature type="region of interest" description="Disordered" evidence="5">
    <location>
        <begin position="1"/>
        <end position="57"/>
    </location>
</feature>
<dbReference type="SUPFAM" id="SSF46689">
    <property type="entry name" value="Homeodomain-like"/>
    <property type="match status" value="1"/>
</dbReference>
<dbReference type="Pfam" id="PF00440">
    <property type="entry name" value="TetR_N"/>
    <property type="match status" value="1"/>
</dbReference>
<feature type="DNA-binding region" description="H-T-H motif" evidence="4">
    <location>
        <begin position="79"/>
        <end position="98"/>
    </location>
</feature>
<evidence type="ECO:0000259" key="6">
    <source>
        <dbReference type="PROSITE" id="PS50977"/>
    </source>
</evidence>
<evidence type="ECO:0000256" key="1">
    <source>
        <dbReference type="ARBA" id="ARBA00023015"/>
    </source>
</evidence>
<sequence>MFDPTQPAASPVWSDGAVPPQRRSPRDARGPAVRRGRGAESGRESGRPPRARRRASHSLESVLTETVALLDEHGEAGLNFRALAGRLGGGVGSIYWYVSSKDELLDRASDHVLADVLAAVAEVGGGDPVDDLRTIAVTLFDAIVDRPWLGAYFMRNTLVQPNALRLFETLGQQALRLDLTARQRFHAVSAVVGFVVGTAADLGQEPPAEVLSGEVDRDEYLAATVEQWRQLDAEAFPYLHEIADEFEAHDDTDQFRAGLDLLLAGLRLQAGG</sequence>
<gene>
    <name evidence="7" type="ORF">JQN70_02475</name>
</gene>
<dbReference type="Gene3D" id="1.10.10.60">
    <property type="entry name" value="Homeodomain-like"/>
    <property type="match status" value="1"/>
</dbReference>
<proteinExistence type="predicted"/>
<keyword evidence="1" id="KW-0805">Transcription regulation</keyword>
<dbReference type="PROSITE" id="PS50977">
    <property type="entry name" value="HTH_TETR_2"/>
    <property type="match status" value="1"/>
</dbReference>
<dbReference type="InterPro" id="IPR004111">
    <property type="entry name" value="Repressor_TetR_C"/>
</dbReference>
<dbReference type="Proteomes" id="UP001430172">
    <property type="component" value="Unassembled WGS sequence"/>
</dbReference>
<dbReference type="PANTHER" id="PTHR30055">
    <property type="entry name" value="HTH-TYPE TRANSCRIPTIONAL REGULATOR RUTR"/>
    <property type="match status" value="1"/>
</dbReference>
<dbReference type="InterPro" id="IPR001647">
    <property type="entry name" value="HTH_TetR"/>
</dbReference>
<evidence type="ECO:0000256" key="5">
    <source>
        <dbReference type="SAM" id="MobiDB-lite"/>
    </source>
</evidence>
<accession>A0ABS2CH97</accession>
<dbReference type="Pfam" id="PF02909">
    <property type="entry name" value="TetR_C_1"/>
    <property type="match status" value="1"/>
</dbReference>
<dbReference type="InterPro" id="IPR050109">
    <property type="entry name" value="HTH-type_TetR-like_transc_reg"/>
</dbReference>
<name>A0ABS2CH97_9MICO</name>
<evidence type="ECO:0000256" key="2">
    <source>
        <dbReference type="ARBA" id="ARBA00023125"/>
    </source>
</evidence>
<evidence type="ECO:0000313" key="7">
    <source>
        <dbReference type="EMBL" id="MBM6399246.1"/>
    </source>
</evidence>
<protein>
    <submittedName>
        <fullName evidence="7">TetR/AcrR family transcriptional regulator</fullName>
    </submittedName>
</protein>
<keyword evidence="3" id="KW-0804">Transcription</keyword>
<evidence type="ECO:0000256" key="3">
    <source>
        <dbReference type="ARBA" id="ARBA00023163"/>
    </source>
</evidence>
<organism evidence="7 8">
    <name type="scientific">Phycicoccus sonneratiae</name>
    <dbReference type="NCBI Taxonomy" id="2807628"/>
    <lineage>
        <taxon>Bacteria</taxon>
        <taxon>Bacillati</taxon>
        <taxon>Actinomycetota</taxon>
        <taxon>Actinomycetes</taxon>
        <taxon>Micrococcales</taxon>
        <taxon>Intrasporangiaceae</taxon>
        <taxon>Phycicoccus</taxon>
    </lineage>
</organism>
<evidence type="ECO:0000313" key="8">
    <source>
        <dbReference type="Proteomes" id="UP001430172"/>
    </source>
</evidence>
<reference evidence="7" key="1">
    <citation type="submission" date="2021-02" db="EMBL/GenBank/DDBJ databases">
        <title>Phycicoccus sp. MQZ13P-5T, whole genome shotgun sequence.</title>
        <authorList>
            <person name="Tuo L."/>
        </authorList>
    </citation>
    <scope>NUCLEOTIDE SEQUENCE</scope>
    <source>
        <strain evidence="7">MQZ13P-5</strain>
    </source>
</reference>
<dbReference type="Gene3D" id="1.10.357.10">
    <property type="entry name" value="Tetracycline Repressor, domain 2"/>
    <property type="match status" value="1"/>
</dbReference>
<keyword evidence="2 4" id="KW-0238">DNA-binding</keyword>
<dbReference type="InterPro" id="IPR036271">
    <property type="entry name" value="Tet_transcr_reg_TetR-rel_C_sf"/>
</dbReference>
<feature type="domain" description="HTH tetR-type" evidence="6">
    <location>
        <begin position="56"/>
        <end position="116"/>
    </location>
</feature>
<dbReference type="SUPFAM" id="SSF48498">
    <property type="entry name" value="Tetracyclin repressor-like, C-terminal domain"/>
    <property type="match status" value="1"/>
</dbReference>
<dbReference type="PANTHER" id="PTHR30055:SF151">
    <property type="entry name" value="TRANSCRIPTIONAL REGULATORY PROTEIN"/>
    <property type="match status" value="1"/>
</dbReference>
<dbReference type="InterPro" id="IPR009057">
    <property type="entry name" value="Homeodomain-like_sf"/>
</dbReference>
<keyword evidence="8" id="KW-1185">Reference proteome</keyword>